<dbReference type="InterPro" id="IPR012655">
    <property type="entry name" value="YrzI"/>
</dbReference>
<dbReference type="EMBL" id="JBHRZT010000020">
    <property type="protein sequence ID" value="MFC3883009.1"/>
    <property type="molecule type" value="Genomic_DNA"/>
</dbReference>
<reference evidence="2" key="1">
    <citation type="journal article" date="2019" name="Int. J. Syst. Evol. Microbiol.">
        <title>The Global Catalogue of Microorganisms (GCM) 10K type strain sequencing project: providing services to taxonomists for standard genome sequencing and annotation.</title>
        <authorList>
            <consortium name="The Broad Institute Genomics Platform"/>
            <consortium name="The Broad Institute Genome Sequencing Center for Infectious Disease"/>
            <person name="Wu L."/>
            <person name="Ma J."/>
        </authorList>
    </citation>
    <scope>NUCLEOTIDE SEQUENCE [LARGE SCALE GENOMIC DNA]</scope>
    <source>
        <strain evidence="2">CCUG 61889</strain>
    </source>
</reference>
<protein>
    <submittedName>
        <fullName evidence="1">YrzI family small protein</fullName>
    </submittedName>
</protein>
<organism evidence="1 2">
    <name type="scientific">Bacillus songklensis</name>
    <dbReference type="NCBI Taxonomy" id="1069116"/>
    <lineage>
        <taxon>Bacteria</taxon>
        <taxon>Bacillati</taxon>
        <taxon>Bacillota</taxon>
        <taxon>Bacilli</taxon>
        <taxon>Bacillales</taxon>
        <taxon>Bacillaceae</taxon>
        <taxon>Bacillus</taxon>
    </lineage>
</organism>
<comment type="caution">
    <text evidence="1">The sequence shown here is derived from an EMBL/GenBank/DDBJ whole genome shotgun (WGS) entry which is preliminary data.</text>
</comment>
<accession>A0ABV8AZF0</accession>
<gene>
    <name evidence="1" type="ORF">ACFOU2_05590</name>
</gene>
<dbReference type="RefSeq" id="WP_377912988.1">
    <property type="nucleotide sequence ID" value="NZ_JBHRZT010000020.1"/>
</dbReference>
<sequence>MTLNLFFLTITITRRPLTAEEIEHERRLHEIEEEIMDRKYEFYRMF</sequence>
<name>A0ABV8AZF0_9BACI</name>
<evidence type="ECO:0000313" key="1">
    <source>
        <dbReference type="EMBL" id="MFC3883009.1"/>
    </source>
</evidence>
<proteinExistence type="predicted"/>
<dbReference type="Proteomes" id="UP001595752">
    <property type="component" value="Unassembled WGS sequence"/>
</dbReference>
<evidence type="ECO:0000313" key="2">
    <source>
        <dbReference type="Proteomes" id="UP001595752"/>
    </source>
</evidence>
<dbReference type="NCBIfam" id="TIGR02413">
    <property type="entry name" value="Bac_small_yrzI"/>
    <property type="match status" value="1"/>
</dbReference>
<dbReference type="Pfam" id="PF09501">
    <property type="entry name" value="Bac_small_YrzI"/>
    <property type="match status" value="1"/>
</dbReference>
<keyword evidence="2" id="KW-1185">Reference proteome</keyword>